<organism evidence="10 11">
    <name type="scientific">Cloacibacillus evryensis</name>
    <dbReference type="NCBI Taxonomy" id="508460"/>
    <lineage>
        <taxon>Bacteria</taxon>
        <taxon>Thermotogati</taxon>
        <taxon>Synergistota</taxon>
        <taxon>Synergistia</taxon>
        <taxon>Synergistales</taxon>
        <taxon>Synergistaceae</taxon>
        <taxon>Cloacibacillus</taxon>
    </lineage>
</organism>
<feature type="transmembrane region" description="Helical" evidence="7">
    <location>
        <begin position="149"/>
        <end position="168"/>
    </location>
</feature>
<sequence>MDGGIYIFLGFCLGAALGSFANAAAMRTAAEKKWWGRERSVCDSCGRTLSSCDLIPVVSFIVLQGRCRVCRARIPLRHFAAELSCGALAAIFVWRFGLTPALAFAAFSVPFIAFHTLTDLDTGYIYDSWAIAMAACGMLLRAVHGWGGLLDGLFGALAGFGVIGTIIIASRGRMGLGDAVLMLGVGAFMGFRLTLLSLYLGFMSGGLVVIPLLLAKRVTRKTAVPLGPFLCAGMAFAMLFGEKILSYLGYTAQWPWAVI</sequence>
<keyword evidence="4 7" id="KW-0812">Transmembrane</keyword>
<feature type="transmembrane region" description="Helical" evidence="7">
    <location>
        <begin position="6"/>
        <end position="25"/>
    </location>
</feature>
<dbReference type="PANTHER" id="PTHR30487">
    <property type="entry name" value="TYPE 4 PREPILIN-LIKE PROTEINS LEADER PEPTIDE-PROCESSING ENZYME"/>
    <property type="match status" value="1"/>
</dbReference>
<evidence type="ECO:0000256" key="3">
    <source>
        <dbReference type="ARBA" id="ARBA00022475"/>
    </source>
</evidence>
<dbReference type="Pfam" id="PF06750">
    <property type="entry name" value="A24_N_bact"/>
    <property type="match status" value="1"/>
</dbReference>
<keyword evidence="5 7" id="KW-1133">Transmembrane helix</keyword>
<feature type="transmembrane region" description="Helical" evidence="7">
    <location>
        <begin position="197"/>
        <end position="215"/>
    </location>
</feature>
<keyword evidence="3" id="KW-1003">Cell membrane</keyword>
<keyword evidence="6 7" id="KW-0472">Membrane</keyword>
<name>A0AAW5K241_9BACT</name>
<evidence type="ECO:0000256" key="2">
    <source>
        <dbReference type="ARBA" id="ARBA00005801"/>
    </source>
</evidence>
<evidence type="ECO:0000256" key="4">
    <source>
        <dbReference type="ARBA" id="ARBA00022692"/>
    </source>
</evidence>
<dbReference type="Gene3D" id="1.20.120.1220">
    <property type="match status" value="1"/>
</dbReference>
<dbReference type="AlphaFoldDB" id="A0AAW5K241"/>
<dbReference type="InterPro" id="IPR050882">
    <property type="entry name" value="Prepilin_peptidase/N-MTase"/>
</dbReference>
<keyword evidence="11" id="KW-1185">Reference proteome</keyword>
<gene>
    <name evidence="10" type="ORF">NE630_10680</name>
</gene>
<dbReference type="GO" id="GO:0004190">
    <property type="term" value="F:aspartic-type endopeptidase activity"/>
    <property type="evidence" value="ECO:0007669"/>
    <property type="project" value="InterPro"/>
</dbReference>
<feature type="domain" description="Prepilin peptidase A24 N-terminal" evidence="9">
    <location>
        <begin position="13"/>
        <end position="96"/>
    </location>
</feature>
<evidence type="ECO:0000256" key="7">
    <source>
        <dbReference type="SAM" id="Phobius"/>
    </source>
</evidence>
<feature type="transmembrane region" description="Helical" evidence="7">
    <location>
        <begin position="124"/>
        <end position="143"/>
    </location>
</feature>
<evidence type="ECO:0000256" key="5">
    <source>
        <dbReference type="ARBA" id="ARBA00022989"/>
    </source>
</evidence>
<evidence type="ECO:0000259" key="8">
    <source>
        <dbReference type="Pfam" id="PF01478"/>
    </source>
</evidence>
<comment type="similarity">
    <text evidence="2">Belongs to the peptidase A24 family.</text>
</comment>
<feature type="domain" description="Prepilin type IV endopeptidase peptidase" evidence="8">
    <location>
        <begin position="110"/>
        <end position="210"/>
    </location>
</feature>
<protein>
    <submittedName>
        <fullName evidence="10">A24 family peptidase</fullName>
    </submittedName>
</protein>
<accession>A0AAW5K241</accession>
<comment type="subcellular location">
    <subcellularLocation>
        <location evidence="1">Cell membrane</location>
        <topology evidence="1">Multi-pass membrane protein</topology>
    </subcellularLocation>
</comment>
<reference evidence="10 11" key="1">
    <citation type="submission" date="2022-06" db="EMBL/GenBank/DDBJ databases">
        <title>Isolation of gut microbiota from human fecal samples.</title>
        <authorList>
            <person name="Pamer E.G."/>
            <person name="Barat B."/>
            <person name="Waligurski E."/>
            <person name="Medina S."/>
            <person name="Paddock L."/>
            <person name="Mostad J."/>
        </authorList>
    </citation>
    <scope>NUCLEOTIDE SEQUENCE [LARGE SCALE GENOMIC DNA]</scope>
    <source>
        <strain evidence="10 11">DFI.9.90</strain>
    </source>
</reference>
<evidence type="ECO:0000313" key="11">
    <source>
        <dbReference type="Proteomes" id="UP001205919"/>
    </source>
</evidence>
<dbReference type="RefSeq" id="WP_008709227.1">
    <property type="nucleotide sequence ID" value="NZ_CABKQM010000003.1"/>
</dbReference>
<dbReference type="InterPro" id="IPR000045">
    <property type="entry name" value="Prepilin_IV_endopep_pep"/>
</dbReference>
<evidence type="ECO:0000256" key="6">
    <source>
        <dbReference type="ARBA" id="ARBA00023136"/>
    </source>
</evidence>
<dbReference type="EMBL" id="JANFYT010000022">
    <property type="protein sequence ID" value="MCQ4814895.1"/>
    <property type="molecule type" value="Genomic_DNA"/>
</dbReference>
<dbReference type="Pfam" id="PF01478">
    <property type="entry name" value="Peptidase_A24"/>
    <property type="match status" value="1"/>
</dbReference>
<feature type="transmembrane region" description="Helical" evidence="7">
    <location>
        <begin position="222"/>
        <end position="241"/>
    </location>
</feature>
<comment type="caution">
    <text evidence="10">The sequence shown here is derived from an EMBL/GenBank/DDBJ whole genome shotgun (WGS) entry which is preliminary data.</text>
</comment>
<feature type="transmembrane region" description="Helical" evidence="7">
    <location>
        <begin position="100"/>
        <end position="117"/>
    </location>
</feature>
<dbReference type="Proteomes" id="UP001205919">
    <property type="component" value="Unassembled WGS sequence"/>
</dbReference>
<evidence type="ECO:0000259" key="9">
    <source>
        <dbReference type="Pfam" id="PF06750"/>
    </source>
</evidence>
<proteinExistence type="inferred from homology"/>
<dbReference type="GO" id="GO:0006465">
    <property type="term" value="P:signal peptide processing"/>
    <property type="evidence" value="ECO:0007669"/>
    <property type="project" value="TreeGrafter"/>
</dbReference>
<dbReference type="GO" id="GO:0005886">
    <property type="term" value="C:plasma membrane"/>
    <property type="evidence" value="ECO:0007669"/>
    <property type="project" value="UniProtKB-SubCell"/>
</dbReference>
<dbReference type="InterPro" id="IPR010627">
    <property type="entry name" value="Prepilin_pept_A24_N"/>
</dbReference>
<evidence type="ECO:0000256" key="1">
    <source>
        <dbReference type="ARBA" id="ARBA00004651"/>
    </source>
</evidence>
<dbReference type="PANTHER" id="PTHR30487:SF0">
    <property type="entry name" value="PREPILIN LEADER PEPTIDASE_N-METHYLTRANSFERASE-RELATED"/>
    <property type="match status" value="1"/>
</dbReference>
<evidence type="ECO:0000313" key="10">
    <source>
        <dbReference type="EMBL" id="MCQ4814895.1"/>
    </source>
</evidence>